<feature type="transmembrane region" description="Helical" evidence="1">
    <location>
        <begin position="28"/>
        <end position="48"/>
    </location>
</feature>
<keyword evidence="1" id="KW-0812">Transmembrane</keyword>
<name>A0A2U3K9W2_9BACT</name>
<organism evidence="2 3">
    <name type="scientific">Candidatus Sulfotelmatobacter kueseliae</name>
    <dbReference type="NCBI Taxonomy" id="2042962"/>
    <lineage>
        <taxon>Bacteria</taxon>
        <taxon>Pseudomonadati</taxon>
        <taxon>Acidobacteriota</taxon>
        <taxon>Terriglobia</taxon>
        <taxon>Terriglobales</taxon>
        <taxon>Candidatus Korobacteraceae</taxon>
        <taxon>Candidatus Sulfotelmatobacter</taxon>
    </lineage>
</organism>
<dbReference type="AlphaFoldDB" id="A0A2U3K9W2"/>
<sequence length="59" mass="5772">MTRNRKLGTAITLVTAVGAALGVLAGYISITTAVGAAVIGIVIGTAVARGRFSSAPDAE</sequence>
<evidence type="ECO:0000313" key="2">
    <source>
        <dbReference type="EMBL" id="SPF36445.1"/>
    </source>
</evidence>
<protein>
    <submittedName>
        <fullName evidence="2">Lipoprotein PG3</fullName>
    </submittedName>
</protein>
<keyword evidence="1" id="KW-1133">Transmembrane helix</keyword>
<gene>
    <name evidence="2" type="ORF">SBA1_1510012</name>
</gene>
<keyword evidence="2" id="KW-0449">Lipoprotein</keyword>
<dbReference type="Proteomes" id="UP000238701">
    <property type="component" value="Unassembled WGS sequence"/>
</dbReference>
<evidence type="ECO:0000256" key="1">
    <source>
        <dbReference type="SAM" id="Phobius"/>
    </source>
</evidence>
<reference evidence="3" key="1">
    <citation type="submission" date="2018-02" db="EMBL/GenBank/DDBJ databases">
        <authorList>
            <person name="Hausmann B."/>
        </authorList>
    </citation>
    <scope>NUCLEOTIDE SEQUENCE [LARGE SCALE GENOMIC DNA]</scope>
    <source>
        <strain evidence="3">Peat soil MAG SbA1</strain>
    </source>
</reference>
<evidence type="ECO:0000313" key="3">
    <source>
        <dbReference type="Proteomes" id="UP000238701"/>
    </source>
</evidence>
<keyword evidence="1" id="KW-0472">Membrane</keyword>
<accession>A0A2U3K9W2</accession>
<dbReference type="EMBL" id="OMOD01000059">
    <property type="protein sequence ID" value="SPF36445.1"/>
    <property type="molecule type" value="Genomic_DNA"/>
</dbReference>
<proteinExistence type="predicted"/>